<feature type="region of interest" description="Disordered" evidence="1">
    <location>
        <begin position="270"/>
        <end position="322"/>
    </location>
</feature>
<protein>
    <recommendedName>
        <fullName evidence="2">C2 domain-containing protein</fullName>
    </recommendedName>
</protein>
<feature type="region of interest" description="Disordered" evidence="1">
    <location>
        <begin position="1087"/>
        <end position="1115"/>
    </location>
</feature>
<dbReference type="Proteomes" id="UP000051952">
    <property type="component" value="Unassembled WGS sequence"/>
</dbReference>
<dbReference type="OrthoDB" id="270970at2759"/>
<dbReference type="SMART" id="SM00239">
    <property type="entry name" value="C2"/>
    <property type="match status" value="3"/>
</dbReference>
<reference evidence="4" key="1">
    <citation type="submission" date="2015-09" db="EMBL/GenBank/DDBJ databases">
        <authorList>
            <consortium name="Pathogen Informatics"/>
        </authorList>
    </citation>
    <scope>NUCLEOTIDE SEQUENCE [LARGE SCALE GENOMIC DNA]</scope>
    <source>
        <strain evidence="4">Lake Konstanz</strain>
    </source>
</reference>
<accession>A0A0S4JFI9</accession>
<dbReference type="AlphaFoldDB" id="A0A0S4JFI9"/>
<name>A0A0S4JFI9_BODSA</name>
<dbReference type="VEuPathDB" id="TriTrypDB:BSAL_14135"/>
<dbReference type="InterPro" id="IPR000008">
    <property type="entry name" value="C2_dom"/>
</dbReference>
<dbReference type="InterPro" id="IPR035892">
    <property type="entry name" value="C2_domain_sf"/>
</dbReference>
<organism evidence="3 4">
    <name type="scientific">Bodo saltans</name>
    <name type="common">Flagellated protozoan</name>
    <dbReference type="NCBI Taxonomy" id="75058"/>
    <lineage>
        <taxon>Eukaryota</taxon>
        <taxon>Discoba</taxon>
        <taxon>Euglenozoa</taxon>
        <taxon>Kinetoplastea</taxon>
        <taxon>Metakinetoplastina</taxon>
        <taxon>Eubodonida</taxon>
        <taxon>Bodonidae</taxon>
        <taxon>Bodo</taxon>
    </lineage>
</organism>
<proteinExistence type="predicted"/>
<feature type="compositionally biased region" description="Low complexity" evidence="1">
    <location>
        <begin position="1089"/>
        <end position="1101"/>
    </location>
</feature>
<evidence type="ECO:0000259" key="2">
    <source>
        <dbReference type="SMART" id="SM00239"/>
    </source>
</evidence>
<feature type="region of interest" description="Disordered" evidence="1">
    <location>
        <begin position="977"/>
        <end position="1010"/>
    </location>
</feature>
<feature type="domain" description="C2" evidence="2">
    <location>
        <begin position="3"/>
        <end position="99"/>
    </location>
</feature>
<feature type="region of interest" description="Disordered" evidence="1">
    <location>
        <begin position="1034"/>
        <end position="1053"/>
    </location>
</feature>
<keyword evidence="4" id="KW-1185">Reference proteome</keyword>
<evidence type="ECO:0000313" key="3">
    <source>
        <dbReference type="EMBL" id="CUG88198.1"/>
    </source>
</evidence>
<evidence type="ECO:0000256" key="1">
    <source>
        <dbReference type="SAM" id="MobiDB-lite"/>
    </source>
</evidence>
<dbReference type="Pfam" id="PF00168">
    <property type="entry name" value="C2"/>
    <property type="match status" value="2"/>
</dbReference>
<feature type="domain" description="C2" evidence="2">
    <location>
        <begin position="360"/>
        <end position="466"/>
    </location>
</feature>
<dbReference type="EMBL" id="CYKH01001624">
    <property type="protein sequence ID" value="CUG88198.1"/>
    <property type="molecule type" value="Genomic_DNA"/>
</dbReference>
<feature type="domain" description="C2" evidence="2">
    <location>
        <begin position="572"/>
        <end position="685"/>
    </location>
</feature>
<dbReference type="Gene3D" id="2.60.40.150">
    <property type="entry name" value="C2 domain"/>
    <property type="match status" value="1"/>
</dbReference>
<evidence type="ECO:0000313" key="4">
    <source>
        <dbReference type="Proteomes" id="UP000051952"/>
    </source>
</evidence>
<dbReference type="SUPFAM" id="SSF49562">
    <property type="entry name" value="C2 domain (Calcium/lipid-binding domain, CaLB)"/>
    <property type="match status" value="2"/>
</dbReference>
<feature type="compositionally biased region" description="Low complexity" evidence="1">
    <location>
        <begin position="1001"/>
        <end position="1010"/>
    </location>
</feature>
<feature type="compositionally biased region" description="Low complexity" evidence="1">
    <location>
        <begin position="280"/>
        <end position="313"/>
    </location>
</feature>
<dbReference type="CDD" id="cd00030">
    <property type="entry name" value="C2"/>
    <property type="match status" value="1"/>
</dbReference>
<feature type="compositionally biased region" description="Basic and acidic residues" evidence="1">
    <location>
        <begin position="987"/>
        <end position="1000"/>
    </location>
</feature>
<gene>
    <name evidence="3" type="ORF">BSAL_14135</name>
</gene>
<sequence length="1115" mass="121133">MGKLSIGVVSTEVYRTNLHPGPFHVFVRLRVDGKYIFTTKKRNDRRATFLETFVVGNTHRLALVEASVYHRSEHGEELLLGSCVVSIKRLSRGVEKVREHVLVGVSRSPLDDGGTASAREKMIGDTLMLSTIAGDADSLSFGAWASTSVASLCATTPWGASETNKRSAFNGSPKTAGLQSRVSPAWNIGGDGNGTAVPHLHIDRNDDLVVTGKIVLSLFSDDLGDYGLSLNTKVEEAYTQRLRRLCFLYHRAVLDRVDLLIADVRENYEVPGGGGGGSGAASPSVISSSGSTSSAALSQTQKPTSVGSPTTTTGGRGNVTIRIPEASHPDTQHLPYFGRTFADVLERVTTELGPEKQPLMLTVTVEGANNLAIDVNAYPNFSQMNPFVVIRSDWEQLETTELLATSNPVYNPDTCTFHLEVLDPSTFRLDASVMTRVSSRGSDEVPIGHSAMTLQCLPIGLAFSRVLPLVKETNMVGILRLSLTAQHFGRSPEMVDEVSHRLRQLTRFLIRYEPAALPFVDAAVQKHELVWDAFMGGLIQKYGREPGTVQLGLCVNSFCSLVPPPPPPLSLDDTISVGGGGAVNHRHHHGGHNKRGGATRIGGGGQQWPISAYVSIRMGDTHLRTAAKKYYGFEEVIVNDTFVMDVARETDELHIEVVEEGTESVIGRVDLTILGIQRGVTHTRSYTIVANAGTKDAACSGRLSFSMHCDQIGVEYEVDHESECMFAMRLTRFCERYIPEKLHRVDIAVATTEDMETFLGQLAFDHGPEPSYVRVSVTVEGLKHIGQRYLNSYTHVILECGVLERHETRIAKMGTQDPEFHETWVMDQPRRDLTLRLKLVASQASNMSERVLIATAAIPIIMDTTSEVRWVPLSYVFPDDVTSYKGTIGVGTFVQPLALSSMGGTEGNRSIIGMSIKGGGSLLHARHHLQQQQQQQLLQLSGGEAVEATEDDHHLFMSPLRPFFFLEVHSVRDLPPFRPSAPVGSESDAKHSRKKQDMSKKASGGASSTSTVAADSTARVYFVARIIHVSASDVNNNYNQSSGGGGDVREGPVVDISNVDEDDIIFESSRVPFGDVDANACVWNTDSPSSSCCSETTSEGGPAASSVVWGSESSD</sequence>